<evidence type="ECO:0000256" key="2">
    <source>
        <dbReference type="ARBA" id="ARBA00023125"/>
    </source>
</evidence>
<evidence type="ECO:0000313" key="5">
    <source>
        <dbReference type="EMBL" id="SDK73656.1"/>
    </source>
</evidence>
<dbReference type="InterPro" id="IPR018060">
    <property type="entry name" value="HTH_AraC"/>
</dbReference>
<dbReference type="Proteomes" id="UP000199107">
    <property type="component" value="Unassembled WGS sequence"/>
</dbReference>
<keyword evidence="3" id="KW-0804">Transcription</keyword>
<reference evidence="6" key="1">
    <citation type="submission" date="2016-10" db="EMBL/GenBank/DDBJ databases">
        <authorList>
            <person name="Varghese N."/>
            <person name="Submissions S."/>
        </authorList>
    </citation>
    <scope>NUCLEOTIDE SEQUENCE [LARGE SCALE GENOMIC DNA]</scope>
    <source>
        <strain evidence="6">AAP</strain>
    </source>
</reference>
<evidence type="ECO:0000259" key="4">
    <source>
        <dbReference type="PROSITE" id="PS01124"/>
    </source>
</evidence>
<evidence type="ECO:0000256" key="3">
    <source>
        <dbReference type="ARBA" id="ARBA00023163"/>
    </source>
</evidence>
<dbReference type="PANTHER" id="PTHR46796">
    <property type="entry name" value="HTH-TYPE TRANSCRIPTIONAL ACTIVATOR RHAS-RELATED"/>
    <property type="match status" value="1"/>
</dbReference>
<dbReference type="PROSITE" id="PS01124">
    <property type="entry name" value="HTH_ARAC_FAMILY_2"/>
    <property type="match status" value="1"/>
</dbReference>
<dbReference type="PANTHER" id="PTHR46796:SF6">
    <property type="entry name" value="ARAC SUBFAMILY"/>
    <property type="match status" value="1"/>
</dbReference>
<keyword evidence="6" id="KW-1185">Reference proteome</keyword>
<dbReference type="SUPFAM" id="SSF46689">
    <property type="entry name" value="Homeodomain-like"/>
    <property type="match status" value="1"/>
</dbReference>
<dbReference type="GO" id="GO:0003700">
    <property type="term" value="F:DNA-binding transcription factor activity"/>
    <property type="evidence" value="ECO:0007669"/>
    <property type="project" value="InterPro"/>
</dbReference>
<dbReference type="InterPro" id="IPR009057">
    <property type="entry name" value="Homeodomain-like_sf"/>
</dbReference>
<dbReference type="SMART" id="SM00342">
    <property type="entry name" value="HTH_ARAC"/>
    <property type="match status" value="1"/>
</dbReference>
<protein>
    <submittedName>
        <fullName evidence="5">AraC-type DNA-binding protein</fullName>
    </submittedName>
</protein>
<gene>
    <name evidence="5" type="ORF">SAMN05192555_10159</name>
</gene>
<evidence type="ECO:0000256" key="1">
    <source>
        <dbReference type="ARBA" id="ARBA00023015"/>
    </source>
</evidence>
<sequence length="352" mass="39229">MKPATLNDRLSAALFTTQGLTPDDSTDAWRSLAMPFFEVLAREAGQRRLDGAILSYAMGDCLAGATQYNARGYRLTDGHIRRCEMEYVFVQLLRSGSVSGHAGRSGDAFSAGSGDVCIFDLSDPFEFDTSEGSTVTLVLPRHTLDRKVMRHGLSGNVLSRRTPMGQALGAHLLTLARLLPEMSQQEGRAMQDASAAMLSAALRDRFDKMPDVARPRPGMRQQLLDYIEVHLASPELSPQHLCERFGMARPHLYRVFGGSGVQRYIQRRRLEAAMRDLQQPGGRRRNISQTAYRWGFSSERQFQRAFRGYYGMTPSEALRQVEHPLPSDVSLADIQKNLLNWTKITPGNPPGP</sequence>
<feature type="domain" description="HTH araC/xylS-type" evidence="4">
    <location>
        <begin position="221"/>
        <end position="320"/>
    </location>
</feature>
<keyword evidence="2 5" id="KW-0238">DNA-binding</keyword>
<dbReference type="OrthoDB" id="9816461at2"/>
<accession>A0A1G9EC20</accession>
<dbReference type="Gene3D" id="1.10.10.60">
    <property type="entry name" value="Homeodomain-like"/>
    <property type="match status" value="1"/>
</dbReference>
<organism evidence="5 6">
    <name type="scientific">Franzmannia pantelleriensis</name>
    <dbReference type="NCBI Taxonomy" id="48727"/>
    <lineage>
        <taxon>Bacteria</taxon>
        <taxon>Pseudomonadati</taxon>
        <taxon>Pseudomonadota</taxon>
        <taxon>Gammaproteobacteria</taxon>
        <taxon>Oceanospirillales</taxon>
        <taxon>Halomonadaceae</taxon>
        <taxon>Franzmannia</taxon>
    </lineage>
</organism>
<dbReference type="AlphaFoldDB" id="A0A1G9EC20"/>
<dbReference type="Pfam" id="PF12833">
    <property type="entry name" value="HTH_18"/>
    <property type="match status" value="1"/>
</dbReference>
<name>A0A1G9EC20_9GAMM</name>
<proteinExistence type="predicted"/>
<dbReference type="InterPro" id="IPR050204">
    <property type="entry name" value="AraC_XylS_family_regulators"/>
</dbReference>
<keyword evidence="1" id="KW-0805">Transcription regulation</keyword>
<dbReference type="EMBL" id="FNGH01000001">
    <property type="protein sequence ID" value="SDK73656.1"/>
    <property type="molecule type" value="Genomic_DNA"/>
</dbReference>
<evidence type="ECO:0000313" key="6">
    <source>
        <dbReference type="Proteomes" id="UP000199107"/>
    </source>
</evidence>
<dbReference type="InterPro" id="IPR035418">
    <property type="entry name" value="AraC-bd_2"/>
</dbReference>
<dbReference type="GO" id="GO:0043565">
    <property type="term" value="F:sequence-specific DNA binding"/>
    <property type="evidence" value="ECO:0007669"/>
    <property type="project" value="InterPro"/>
</dbReference>
<dbReference type="STRING" id="48727.SAMN05192555_10159"/>
<dbReference type="Pfam" id="PF14525">
    <property type="entry name" value="AraC_binding_2"/>
    <property type="match status" value="1"/>
</dbReference>